<sequence length="518" mass="55869">MRVSLIIALVYVPISLALGPVGNLPIVNKEIAPDGFSRPTVLANGKFPGELIKGTKGNTFKINVQDQLNDTRMLRSTTIHWHGFFQKNSNWADGPAGVTQCPIATGDSFVYEFGVPDQAGTFWYHSHLSTQYCDGLRGAMVVYDPADPHRSRYDVDDDNTVITLADWYHALAPTIIGVGTPDSTLINGKGRYNGGSLTNLTRINVVRGLRYRLRIVSLSCDPSFTFAIHGHNMTIIEADGVNTQPLVVDSLEVFAGQRYSVVVHANQRIGNYWIRANPSFGTIGFAGGLNSAVLHYIGASSSEPAEVDTEPVSSSPFVETALRPLENPGAPGLPQQGGADVNINLAIDLTLDPFQFTVNGAPFIPPSLPVLLQVMSGARTAQELLPEGSVYTLPPNQTVEISIPGGSAGAPHPFHLHGHTFDVVRSAGSTDYNYANPIRRDVVNTGLAGDNTTIRFRTDNSGPWILHCHIDWHLDIGLAVVMAEDTDGMAQSVQPTAYSDLCPKYDALSDEELGGLVD</sequence>
<evidence type="ECO:0000256" key="4">
    <source>
        <dbReference type="ARBA" id="ARBA00023008"/>
    </source>
</evidence>
<dbReference type="PANTHER" id="PTHR11709">
    <property type="entry name" value="MULTI-COPPER OXIDASE"/>
    <property type="match status" value="1"/>
</dbReference>
<evidence type="ECO:0000256" key="6">
    <source>
        <dbReference type="ARBA" id="ARBA00023180"/>
    </source>
</evidence>
<keyword evidence="3 11" id="KW-0560">Oxidoreductase</keyword>
<dbReference type="PROSITE" id="PS00080">
    <property type="entry name" value="MULTICOPPER_OXIDASE2"/>
    <property type="match status" value="1"/>
</dbReference>
<dbReference type="CDD" id="cd13856">
    <property type="entry name" value="CuRO_1_Tv-LCC_like"/>
    <property type="match status" value="1"/>
</dbReference>
<dbReference type="VEuPathDB" id="FungiDB:SCHCODRAFT_01194451"/>
<dbReference type="Pfam" id="PF00394">
    <property type="entry name" value="Cu-oxidase"/>
    <property type="match status" value="1"/>
</dbReference>
<evidence type="ECO:0000256" key="2">
    <source>
        <dbReference type="ARBA" id="ARBA00022723"/>
    </source>
</evidence>
<feature type="domain" description="Plastocyanin-like" evidence="8">
    <location>
        <begin position="159"/>
        <end position="299"/>
    </location>
</feature>
<accession>O74171</accession>
<dbReference type="InterPro" id="IPR011707">
    <property type="entry name" value="Cu-oxidase-like_N"/>
</dbReference>
<dbReference type="FunFam" id="2.60.40.420:FF:000045">
    <property type="entry name" value="Laccase 2"/>
    <property type="match status" value="1"/>
</dbReference>
<keyword evidence="6" id="KW-0325">Glycoprotein</keyword>
<protein>
    <submittedName>
        <fullName evidence="11">Laccase</fullName>
        <ecNumber evidence="11">1.10.3.2</ecNumber>
    </submittedName>
</protein>
<dbReference type="PROSITE" id="PS00079">
    <property type="entry name" value="MULTICOPPER_OXIDASE1"/>
    <property type="match status" value="2"/>
</dbReference>
<dbReference type="CDD" id="cd13903">
    <property type="entry name" value="CuRO_3_Tv-LCC_like"/>
    <property type="match status" value="1"/>
</dbReference>
<evidence type="ECO:0000259" key="10">
    <source>
        <dbReference type="Pfam" id="PF07732"/>
    </source>
</evidence>
<organism evidence="11">
    <name type="scientific">Schizophyllum commune</name>
    <name type="common">Split gill fungus</name>
    <dbReference type="NCBI Taxonomy" id="5334"/>
    <lineage>
        <taxon>Eukaryota</taxon>
        <taxon>Fungi</taxon>
        <taxon>Dikarya</taxon>
        <taxon>Basidiomycota</taxon>
        <taxon>Agaricomycotina</taxon>
        <taxon>Agaricomycetes</taxon>
        <taxon>Agaricomycetidae</taxon>
        <taxon>Agaricales</taxon>
        <taxon>Schizophyllaceae</taxon>
        <taxon>Schizophyllum</taxon>
    </lineage>
</organism>
<dbReference type="SMR" id="O74171"/>
<dbReference type="GO" id="GO:0005507">
    <property type="term" value="F:copper ion binding"/>
    <property type="evidence" value="ECO:0007669"/>
    <property type="project" value="InterPro"/>
</dbReference>
<feature type="domain" description="Plastocyanin-like" evidence="9">
    <location>
        <begin position="364"/>
        <end position="486"/>
    </location>
</feature>
<dbReference type="Pfam" id="PF07732">
    <property type="entry name" value="Cu-oxidase_3"/>
    <property type="match status" value="1"/>
</dbReference>
<dbReference type="GO" id="GO:0052716">
    <property type="term" value="F:hydroquinone:oxygen oxidoreductase activity"/>
    <property type="evidence" value="ECO:0007669"/>
    <property type="project" value="UniProtKB-EC"/>
</dbReference>
<evidence type="ECO:0000256" key="1">
    <source>
        <dbReference type="ARBA" id="ARBA00010609"/>
    </source>
</evidence>
<keyword evidence="4" id="KW-0186">Copper</keyword>
<feature type="chain" id="PRO_5004159954" evidence="7">
    <location>
        <begin position="18"/>
        <end position="518"/>
    </location>
</feature>
<evidence type="ECO:0000259" key="8">
    <source>
        <dbReference type="Pfam" id="PF00394"/>
    </source>
</evidence>
<dbReference type="AlphaFoldDB" id="O74171"/>
<dbReference type="EMBL" id="AB015758">
    <property type="protein sequence ID" value="BAA31217.1"/>
    <property type="molecule type" value="mRNA"/>
</dbReference>
<dbReference type="SUPFAM" id="SSF49503">
    <property type="entry name" value="Cupredoxins"/>
    <property type="match status" value="3"/>
</dbReference>
<evidence type="ECO:0000313" key="11">
    <source>
        <dbReference type="EMBL" id="BAA31217.1"/>
    </source>
</evidence>
<reference evidence="11" key="1">
    <citation type="submission" date="1998-06" db="EMBL/GenBank/DDBJ databases">
        <title>Cloning and Expression of a cDNA encoding the Laccase from Schizophyllum commune.</title>
        <authorList>
            <person name="Hatamoto O."/>
            <person name="Sekine H."/>
            <person name="Nakano E."/>
            <person name="Abe K."/>
        </authorList>
    </citation>
    <scope>NUCLEOTIDE SEQUENCE</scope>
</reference>
<name>O74171_SCHCO</name>
<comment type="similarity">
    <text evidence="1">Belongs to the multicopper oxidase family.</text>
</comment>
<keyword evidence="2" id="KW-0479">Metal-binding</keyword>
<evidence type="ECO:0000256" key="3">
    <source>
        <dbReference type="ARBA" id="ARBA00023002"/>
    </source>
</evidence>
<dbReference type="EC" id="1.10.3.2" evidence="11"/>
<dbReference type="InterPro" id="IPR045087">
    <property type="entry name" value="Cu-oxidase_fam"/>
</dbReference>
<dbReference type="Gene3D" id="2.60.40.420">
    <property type="entry name" value="Cupredoxins - blue copper proteins"/>
    <property type="match status" value="3"/>
</dbReference>
<dbReference type="InterPro" id="IPR008972">
    <property type="entry name" value="Cupredoxin"/>
</dbReference>
<dbReference type="InterPro" id="IPR001117">
    <property type="entry name" value="Cu-oxidase_2nd"/>
</dbReference>
<dbReference type="PANTHER" id="PTHR11709:SF511">
    <property type="entry name" value="LACCASE"/>
    <property type="match status" value="1"/>
</dbReference>
<proteinExistence type="evidence at transcript level"/>
<evidence type="ECO:0000256" key="7">
    <source>
        <dbReference type="SAM" id="SignalP"/>
    </source>
</evidence>
<keyword evidence="5" id="KW-1015">Disulfide bond</keyword>
<evidence type="ECO:0000259" key="9">
    <source>
        <dbReference type="Pfam" id="PF07731"/>
    </source>
</evidence>
<dbReference type="InterPro" id="IPR011706">
    <property type="entry name" value="Cu-oxidase_C"/>
</dbReference>
<feature type="domain" description="Plastocyanin-like" evidence="10">
    <location>
        <begin position="29"/>
        <end position="146"/>
    </location>
</feature>
<keyword evidence="7" id="KW-0732">Signal</keyword>
<dbReference type="CAZy" id="AA1">
    <property type="family name" value="Auxiliary Activities 1"/>
</dbReference>
<dbReference type="InterPro" id="IPR002355">
    <property type="entry name" value="Cu_oxidase_Cu_BS"/>
</dbReference>
<dbReference type="Pfam" id="PF07731">
    <property type="entry name" value="Cu-oxidase_2"/>
    <property type="match status" value="1"/>
</dbReference>
<feature type="signal peptide" evidence="7">
    <location>
        <begin position="1"/>
        <end position="17"/>
    </location>
</feature>
<evidence type="ECO:0000256" key="5">
    <source>
        <dbReference type="ARBA" id="ARBA00023157"/>
    </source>
</evidence>
<dbReference type="InterPro" id="IPR033138">
    <property type="entry name" value="Cu_oxidase_CS"/>
</dbReference>